<dbReference type="InterPro" id="IPR050155">
    <property type="entry name" value="HAD-like_hydrolase_sf"/>
</dbReference>
<evidence type="ECO:0000256" key="4">
    <source>
        <dbReference type="ARBA" id="ARBA00013078"/>
    </source>
</evidence>
<evidence type="ECO:0000313" key="5">
    <source>
        <dbReference type="EMBL" id="HCO22079.1"/>
    </source>
</evidence>
<dbReference type="SFLD" id="SFLDG01129">
    <property type="entry name" value="C1.5:_HAD__Beta-PGM__Phosphata"/>
    <property type="match status" value="1"/>
</dbReference>
<dbReference type="AlphaFoldDB" id="A0A3D3R011"/>
<dbReference type="SFLD" id="SFLDS00003">
    <property type="entry name" value="Haloacid_Dehalogenase"/>
    <property type="match status" value="1"/>
</dbReference>
<dbReference type="InterPro" id="IPR023214">
    <property type="entry name" value="HAD_sf"/>
</dbReference>
<dbReference type="EC" id="3.1.3.18" evidence="4"/>
<evidence type="ECO:0000256" key="2">
    <source>
        <dbReference type="ARBA" id="ARBA00004818"/>
    </source>
</evidence>
<evidence type="ECO:0000313" key="6">
    <source>
        <dbReference type="Proteomes" id="UP000263642"/>
    </source>
</evidence>
<dbReference type="Gene3D" id="1.10.150.240">
    <property type="entry name" value="Putative phosphatase, domain 2"/>
    <property type="match status" value="1"/>
</dbReference>
<comment type="similarity">
    <text evidence="3">Belongs to the HAD-like hydrolase superfamily. CbbY/CbbZ/Gph/YieH family.</text>
</comment>
<dbReference type="RefSeq" id="WP_002647342.1">
    <property type="nucleotide sequence ID" value="NZ_CAXBMG010000001.1"/>
</dbReference>
<comment type="pathway">
    <text evidence="2">Organic acid metabolism; glycolate biosynthesis; glycolate from 2-phosphoglycolate: step 1/1.</text>
</comment>
<proteinExistence type="inferred from homology"/>
<dbReference type="Pfam" id="PF13419">
    <property type="entry name" value="HAD_2"/>
    <property type="match status" value="1"/>
</dbReference>
<organism evidence="5 6">
    <name type="scientific">Gimesia maris</name>
    <dbReference type="NCBI Taxonomy" id="122"/>
    <lineage>
        <taxon>Bacteria</taxon>
        <taxon>Pseudomonadati</taxon>
        <taxon>Planctomycetota</taxon>
        <taxon>Planctomycetia</taxon>
        <taxon>Planctomycetales</taxon>
        <taxon>Planctomycetaceae</taxon>
        <taxon>Gimesia</taxon>
    </lineage>
</organism>
<dbReference type="InterPro" id="IPR041492">
    <property type="entry name" value="HAD_2"/>
</dbReference>
<dbReference type="InterPro" id="IPR036412">
    <property type="entry name" value="HAD-like_sf"/>
</dbReference>
<dbReference type="Proteomes" id="UP000263642">
    <property type="component" value="Unassembled WGS sequence"/>
</dbReference>
<sequence>MLVPMHVCLFDIDGTLIDTGGAGQRSILHMLEEVFQVSAPVEGIPTAGRTDHSIMVDLFEFFNIANTSENRQRFEQGYLKLLAEKLLEQQGRVLPGIREILESLSQQENVDLGLLTGNFEQGAKQKLAHYELQQYFDFGAYGDHHADRDDVAHEALRQIRERHAAELLERTSVWVLGDTPNDITCARAIGANVIAVATGVYSLEELRQCEPDYLFEHFEDVHAVLTLFEPPESLT</sequence>
<evidence type="ECO:0000256" key="1">
    <source>
        <dbReference type="ARBA" id="ARBA00000830"/>
    </source>
</evidence>
<comment type="caution">
    <text evidence="5">The sequence shown here is derived from an EMBL/GenBank/DDBJ whole genome shotgun (WGS) entry which is preliminary data.</text>
</comment>
<dbReference type="SUPFAM" id="SSF56784">
    <property type="entry name" value="HAD-like"/>
    <property type="match status" value="1"/>
</dbReference>
<reference evidence="5 6" key="1">
    <citation type="journal article" date="2018" name="Nat. Biotechnol.">
        <title>A standardized bacterial taxonomy based on genome phylogeny substantially revises the tree of life.</title>
        <authorList>
            <person name="Parks D.H."/>
            <person name="Chuvochina M."/>
            <person name="Waite D.W."/>
            <person name="Rinke C."/>
            <person name="Skarshewski A."/>
            <person name="Chaumeil P.A."/>
            <person name="Hugenholtz P."/>
        </authorList>
    </citation>
    <scope>NUCLEOTIDE SEQUENCE [LARGE SCALE GENOMIC DNA]</scope>
    <source>
        <strain evidence="5">UBA9375</strain>
    </source>
</reference>
<name>A0A3D3R011_9PLAN</name>
<comment type="catalytic activity">
    <reaction evidence="1">
        <text>2-phosphoglycolate + H2O = glycolate + phosphate</text>
        <dbReference type="Rhea" id="RHEA:14369"/>
        <dbReference type="ChEBI" id="CHEBI:15377"/>
        <dbReference type="ChEBI" id="CHEBI:29805"/>
        <dbReference type="ChEBI" id="CHEBI:43474"/>
        <dbReference type="ChEBI" id="CHEBI:58033"/>
        <dbReference type="EC" id="3.1.3.18"/>
    </reaction>
</comment>
<dbReference type="GO" id="GO:0006281">
    <property type="term" value="P:DNA repair"/>
    <property type="evidence" value="ECO:0007669"/>
    <property type="project" value="TreeGrafter"/>
</dbReference>
<dbReference type="PANTHER" id="PTHR43434:SF1">
    <property type="entry name" value="PHOSPHOGLYCOLATE PHOSPHATASE"/>
    <property type="match status" value="1"/>
</dbReference>
<evidence type="ECO:0000256" key="3">
    <source>
        <dbReference type="ARBA" id="ARBA00006171"/>
    </source>
</evidence>
<dbReference type="GO" id="GO:0005829">
    <property type="term" value="C:cytosol"/>
    <property type="evidence" value="ECO:0007669"/>
    <property type="project" value="TreeGrafter"/>
</dbReference>
<dbReference type="InterPro" id="IPR023198">
    <property type="entry name" value="PGP-like_dom2"/>
</dbReference>
<protein>
    <recommendedName>
        <fullName evidence="4">phosphoglycolate phosphatase</fullName>
        <ecNumber evidence="4">3.1.3.18</ecNumber>
    </recommendedName>
</protein>
<gene>
    <name evidence="5" type="ORF">DIT97_03040</name>
</gene>
<accession>A0A3D3R011</accession>
<dbReference type="Gene3D" id="3.40.50.1000">
    <property type="entry name" value="HAD superfamily/HAD-like"/>
    <property type="match status" value="1"/>
</dbReference>
<dbReference type="EMBL" id="DQAY01000022">
    <property type="protein sequence ID" value="HCO22079.1"/>
    <property type="molecule type" value="Genomic_DNA"/>
</dbReference>
<dbReference type="PANTHER" id="PTHR43434">
    <property type="entry name" value="PHOSPHOGLYCOLATE PHOSPHATASE"/>
    <property type="match status" value="1"/>
</dbReference>
<dbReference type="GO" id="GO:0008967">
    <property type="term" value="F:phosphoglycolate phosphatase activity"/>
    <property type="evidence" value="ECO:0007669"/>
    <property type="project" value="UniProtKB-EC"/>
</dbReference>
<dbReference type="GeneID" id="98645078"/>